<proteinExistence type="predicted"/>
<name>A0ACC5ZFI6_9TELE</name>
<dbReference type="Proteomes" id="UP000830395">
    <property type="component" value="Chromosome 23"/>
</dbReference>
<evidence type="ECO:0000313" key="1">
    <source>
        <dbReference type="EMBL" id="MCJ8746288.1"/>
    </source>
</evidence>
<accession>A0ACC5ZFI6</accession>
<sequence>MHVFFRDLFKSVCSVVSIYEKSWHSQIHIYCTLACSGYCCSLGGEGLHFGLVSNSFPLANKFPLFVSVFEVSEMEITLKQTFVKPQPHERGNLSRKRNKVITLSVFEFMLKHSTVKPHGVSVQ</sequence>
<organism evidence="1 2">
    <name type="scientific">Pangasius djambal</name>
    <dbReference type="NCBI Taxonomy" id="1691987"/>
    <lineage>
        <taxon>Eukaryota</taxon>
        <taxon>Metazoa</taxon>
        <taxon>Chordata</taxon>
        <taxon>Craniata</taxon>
        <taxon>Vertebrata</taxon>
        <taxon>Euteleostomi</taxon>
        <taxon>Actinopterygii</taxon>
        <taxon>Neopterygii</taxon>
        <taxon>Teleostei</taxon>
        <taxon>Ostariophysi</taxon>
        <taxon>Siluriformes</taxon>
        <taxon>Pangasiidae</taxon>
        <taxon>Pangasius</taxon>
    </lineage>
</organism>
<feature type="non-terminal residue" evidence="1">
    <location>
        <position position="123"/>
    </location>
</feature>
<evidence type="ECO:0000313" key="2">
    <source>
        <dbReference type="Proteomes" id="UP000830395"/>
    </source>
</evidence>
<protein>
    <submittedName>
        <fullName evidence="1">Uncharacterized protein</fullName>
    </submittedName>
</protein>
<comment type="caution">
    <text evidence="1">The sequence shown here is derived from an EMBL/GenBank/DDBJ whole genome shotgun (WGS) entry which is preliminary data.</text>
</comment>
<reference evidence="1" key="1">
    <citation type="submission" date="2020-02" db="EMBL/GenBank/DDBJ databases">
        <title>Genome sequencing of the panga catfish, Pangasius djambal.</title>
        <authorList>
            <person name="Wen M."/>
            <person name="Zahm M."/>
            <person name="Roques C."/>
            <person name="Cabau C."/>
            <person name="Klopp C."/>
            <person name="Donnadieu C."/>
            <person name="Jouanno E."/>
            <person name="Avarre J.-C."/>
            <person name="Campet M."/>
            <person name="Ha T."/>
            <person name="Dugue R."/>
            <person name="Lampietro C."/>
            <person name="Louis A."/>
            <person name="Herpin A."/>
            <person name="Echchiki A."/>
            <person name="Berthelot C."/>
            <person name="Parey E."/>
            <person name="Roest-Crollius H."/>
            <person name="Braasch I."/>
            <person name="Postlethwait J.H."/>
            <person name="Bobe J."/>
            <person name="Montfort J."/>
            <person name="Bouchez O."/>
            <person name="Begum T."/>
            <person name="Schartl M."/>
            <person name="Gustiano R."/>
            <person name="Guiguen Y."/>
        </authorList>
    </citation>
    <scope>NUCLEOTIDE SEQUENCE</scope>
    <source>
        <strain evidence="1">Pdj_M5554</strain>
    </source>
</reference>
<keyword evidence="2" id="KW-1185">Reference proteome</keyword>
<gene>
    <name evidence="1" type="ORF">PDJAM_G00140080</name>
</gene>
<dbReference type="EMBL" id="CM040997">
    <property type="protein sequence ID" value="MCJ8746288.1"/>
    <property type="molecule type" value="Genomic_DNA"/>
</dbReference>